<evidence type="ECO:0000256" key="3">
    <source>
        <dbReference type="SAM" id="Coils"/>
    </source>
</evidence>
<dbReference type="Gene3D" id="1.20.5.1160">
    <property type="entry name" value="Vasodilator-stimulated phosphoprotein"/>
    <property type="match status" value="1"/>
</dbReference>
<dbReference type="Proteomes" id="UP000283530">
    <property type="component" value="Unassembled WGS sequence"/>
</dbReference>
<evidence type="ECO:0000259" key="4">
    <source>
        <dbReference type="Pfam" id="PF24922"/>
    </source>
</evidence>
<evidence type="ECO:0000256" key="2">
    <source>
        <dbReference type="ARBA" id="ARBA00022737"/>
    </source>
</evidence>
<dbReference type="Pfam" id="PF01344">
    <property type="entry name" value="Kelch_1"/>
    <property type="match status" value="1"/>
</dbReference>
<sequence>MNFNGLPATAMGTEGLDEDSNINALDLPYDQWVSLPISGLKPSARYKHAAAIAGEKLYVTGGSRNGRYLSDIQVQWGNKLLVVAGHMKASSNTVTVWSIDIETHHSYVVKTSGKAPVAREGQSVALVGSRLIMFGGEDFSRRLLNDLFMLDLETMAWEEVETMQRPPAPRFDHTAAVHAERYLLIFGGCSHSTCFNDLHVLDLQSMEWSQPQIQGEGVTARAGHAGAAIDDSWYIVGGGDNKTGASETFVLNMSKLVWSVVTNVKERDPLASEGLSLCSTIINGEKLLVAFGGYNGKYNNESPAAAAAAASVTAAYALTTTTAKKLDHINMVEAPPEELKTDIYPLGVKVDVDKIREEKKKLESTLEEVRKENSRFKGVLDEMNSNHTELSKELHSVQGQLEAERSRCFKLEVQIAELRKSLEPLHTIKHELQMLQQQRSAWEQEMELAAADGEQRNTSGGVWRWIAG</sequence>
<feature type="coiled-coil region" evidence="3">
    <location>
        <begin position="425"/>
        <end position="452"/>
    </location>
</feature>
<evidence type="ECO:0000256" key="1">
    <source>
        <dbReference type="ARBA" id="ARBA00022441"/>
    </source>
</evidence>
<gene>
    <name evidence="5" type="ORF">CKAN_02309900</name>
</gene>
<dbReference type="Gene3D" id="2.120.10.80">
    <property type="entry name" value="Kelch-type beta propeller"/>
    <property type="match status" value="2"/>
</dbReference>
<feature type="coiled-coil region" evidence="3">
    <location>
        <begin position="352"/>
        <end position="400"/>
    </location>
</feature>
<dbReference type="InterPro" id="IPR056819">
    <property type="entry name" value="ACBP4-6_C"/>
</dbReference>
<keyword evidence="1" id="KW-0880">Kelch repeat</keyword>
<reference evidence="5 6" key="1">
    <citation type="journal article" date="2019" name="Nat. Plants">
        <title>Stout camphor tree genome fills gaps in understanding of flowering plant genome evolution.</title>
        <authorList>
            <person name="Chaw S.M."/>
            <person name="Liu Y.C."/>
            <person name="Wu Y.W."/>
            <person name="Wang H.Y."/>
            <person name="Lin C.I."/>
            <person name="Wu C.S."/>
            <person name="Ke H.M."/>
            <person name="Chang L.Y."/>
            <person name="Hsu C.Y."/>
            <person name="Yang H.T."/>
            <person name="Sudianto E."/>
            <person name="Hsu M.H."/>
            <person name="Wu K.P."/>
            <person name="Wang L.N."/>
            <person name="Leebens-Mack J.H."/>
            <person name="Tsai I.J."/>
        </authorList>
    </citation>
    <scope>NUCLEOTIDE SEQUENCE [LARGE SCALE GENOMIC DNA]</scope>
    <source>
        <strain evidence="6">cv. Chaw 1501</strain>
        <tissue evidence="5">Young leaves</tissue>
    </source>
</reference>
<evidence type="ECO:0000313" key="6">
    <source>
        <dbReference type="Proteomes" id="UP000283530"/>
    </source>
</evidence>
<evidence type="ECO:0000313" key="5">
    <source>
        <dbReference type="EMBL" id="RWR93823.1"/>
    </source>
</evidence>
<dbReference type="Pfam" id="PF24922">
    <property type="entry name" value="ACBP4_C"/>
    <property type="match status" value="1"/>
</dbReference>
<dbReference type="OrthoDB" id="10251809at2759"/>
<accession>A0A3S3N7G1</accession>
<dbReference type="PANTHER" id="PTHR46093:SF5">
    <property type="entry name" value="OS02G0822800 PROTEIN"/>
    <property type="match status" value="1"/>
</dbReference>
<comment type="caution">
    <text evidence="5">The sequence shown here is derived from an EMBL/GenBank/DDBJ whole genome shotgun (WGS) entry which is preliminary data.</text>
</comment>
<keyword evidence="6" id="KW-1185">Reference proteome</keyword>
<organism evidence="5 6">
    <name type="scientific">Cinnamomum micranthum f. kanehirae</name>
    <dbReference type="NCBI Taxonomy" id="337451"/>
    <lineage>
        <taxon>Eukaryota</taxon>
        <taxon>Viridiplantae</taxon>
        <taxon>Streptophyta</taxon>
        <taxon>Embryophyta</taxon>
        <taxon>Tracheophyta</taxon>
        <taxon>Spermatophyta</taxon>
        <taxon>Magnoliopsida</taxon>
        <taxon>Magnoliidae</taxon>
        <taxon>Laurales</taxon>
        <taxon>Lauraceae</taxon>
        <taxon>Cinnamomum</taxon>
    </lineage>
</organism>
<dbReference type="STRING" id="337451.A0A3S3N7G1"/>
<protein>
    <submittedName>
        <fullName evidence="5">Kelch repeat type 1</fullName>
    </submittedName>
</protein>
<keyword evidence="3" id="KW-0175">Coiled coil</keyword>
<keyword evidence="2" id="KW-0677">Repeat</keyword>
<feature type="domain" description="Acyl-CoA-binding" evidence="4">
    <location>
        <begin position="349"/>
        <end position="450"/>
    </location>
</feature>
<dbReference type="PANTHER" id="PTHR46093">
    <property type="entry name" value="ACYL-COA-BINDING DOMAIN-CONTAINING PROTEIN 5"/>
    <property type="match status" value="1"/>
</dbReference>
<dbReference type="EMBL" id="QPKB01000010">
    <property type="protein sequence ID" value="RWR93823.1"/>
    <property type="molecule type" value="Genomic_DNA"/>
</dbReference>
<dbReference type="InterPro" id="IPR006652">
    <property type="entry name" value="Kelch_1"/>
</dbReference>
<proteinExistence type="predicted"/>
<dbReference type="InterPro" id="IPR015915">
    <property type="entry name" value="Kelch-typ_b-propeller"/>
</dbReference>
<dbReference type="SUPFAM" id="SSF117281">
    <property type="entry name" value="Kelch motif"/>
    <property type="match status" value="2"/>
</dbReference>
<dbReference type="Pfam" id="PF24681">
    <property type="entry name" value="Kelch_KLHDC2_KLHL20_DRC7"/>
    <property type="match status" value="1"/>
</dbReference>
<name>A0A3S3N7G1_9MAGN</name>
<dbReference type="AlphaFoldDB" id="A0A3S3N7G1"/>